<feature type="compositionally biased region" description="Low complexity" evidence="1">
    <location>
        <begin position="397"/>
        <end position="415"/>
    </location>
</feature>
<evidence type="ECO:0000313" key="4">
    <source>
        <dbReference type="Proteomes" id="UP000252355"/>
    </source>
</evidence>
<dbReference type="Pfam" id="PF06048">
    <property type="entry name" value="DUF927"/>
    <property type="match status" value="1"/>
</dbReference>
<feature type="domain" description="Primase C-terminal 1" evidence="2">
    <location>
        <begin position="249"/>
        <end position="315"/>
    </location>
</feature>
<name>A0A367ZL31_9BACT</name>
<dbReference type="Proteomes" id="UP000252355">
    <property type="component" value="Unassembled WGS sequence"/>
</dbReference>
<gene>
    <name evidence="3" type="ORF">OZSIB_0955</name>
</gene>
<dbReference type="InterPro" id="IPR014820">
    <property type="entry name" value="PriCT_1"/>
</dbReference>
<dbReference type="EMBL" id="QOQW01000018">
    <property type="protein sequence ID" value="RCK78805.1"/>
    <property type="molecule type" value="Genomic_DNA"/>
</dbReference>
<dbReference type="Pfam" id="PF08800">
    <property type="entry name" value="BT4734-like_N"/>
    <property type="match status" value="1"/>
</dbReference>
<feature type="region of interest" description="Disordered" evidence="1">
    <location>
        <begin position="340"/>
        <end position="415"/>
    </location>
</feature>
<proteinExistence type="predicted"/>
<accession>A0A367ZL31</accession>
<dbReference type="InterPro" id="IPR014907">
    <property type="entry name" value="BT4734-like_N"/>
</dbReference>
<evidence type="ECO:0000256" key="1">
    <source>
        <dbReference type="SAM" id="MobiDB-lite"/>
    </source>
</evidence>
<evidence type="ECO:0000259" key="2">
    <source>
        <dbReference type="SMART" id="SM00942"/>
    </source>
</evidence>
<dbReference type="SMART" id="SM00942">
    <property type="entry name" value="PriCT_1"/>
    <property type="match status" value="1"/>
</dbReference>
<protein>
    <submittedName>
        <fullName evidence="3">DNA primase</fullName>
    </submittedName>
</protein>
<comment type="caution">
    <text evidence="3">The sequence shown here is derived from an EMBL/GenBank/DDBJ whole genome shotgun (WGS) entry which is preliminary data.</text>
</comment>
<feature type="region of interest" description="Disordered" evidence="1">
    <location>
        <begin position="1"/>
        <end position="25"/>
    </location>
</feature>
<dbReference type="AlphaFoldDB" id="A0A367ZL31"/>
<evidence type="ECO:0000313" key="3">
    <source>
        <dbReference type="EMBL" id="RCK78805.1"/>
    </source>
</evidence>
<organism evidence="3 4">
    <name type="scientific">Candidatus Ozemobacter sibiricus</name>
    <dbReference type="NCBI Taxonomy" id="2268124"/>
    <lineage>
        <taxon>Bacteria</taxon>
        <taxon>Candidatus Ozemobacteria</taxon>
        <taxon>Candidatus Ozemobacterales</taxon>
        <taxon>Candidatus Ozemobacteraceae</taxon>
        <taxon>Candidatus Ozemobacter</taxon>
    </lineage>
</organism>
<sequence>MGGQPMVPENQKAAPNEATQPTNFPEAIMPSSEVQVSLFRSATATTPCQTPDTLALVVARIRSCPALKVRVDQLRYFLKVWRKHDYDMAKRRLPAVTWAGTFSRRSTDGWQCSSGLVVLDLDHLGNCQFSVRSALVADKHVVAVFTSPSGDGIKAVVRVPVFEKPDPEAHRRAWAAAAKHCKRLTGVDPDPSGKDPARLCFLSHDPEAHYRPDAVPIEVPVPPSVVAKPAVPKIEVPDDERFRRAAAYVAAIPGVPEGQRNGEAFRVAAVLVRDFALPDDQALALLGEWNTRNLPPLGEGELAAVLVHARRYGRNPEGAKLVAPPALEIHSGLALSKRDVPAVPAVPPPSEKASGADFDGVGSGTSGGTSAKSDVPPASGADSGGAPDEATVPPPSELASGADSSGAESGTSGGTISVPLAVRPCFRVVDEWATERETGDKLRPGVWWFGVHTDRRSGEQTPTKRWVCSPLHIVAVTHDAHGGNFGRLLRFRNTVGRWREWAMPMELLRGSGEELRGELLAMGVHLDPNGNRLLAEYLSSQLPKARVLCALQTGWHGDSFVLPDRVFGPRAGEVIFQSGDRGSDEFTVAGSLEGWQQEIARLAVGNPYLILNLSAAFAGPLLGRCCAEGGGLHFAGDSSLGKSTAIEAACSVWGGPNFKRSWRATANGMEGAAALFTDCLLALDEISECDPRDIGMIVYALGNGRGKQRASRTGAARGVARWRCMVLSTGEKAIATHMAEANQRLRAGQGVRLLDVPITRRKHGAWDELHGFDSGRALSDHLKSAWSRHHGHVGRVFLERLTHDQQDFGALLERFRTLPLFSAGEDGQERRAAGRFALVALAGEVATKYGITGWPEGAAIEAAGEFFRIWVEHRGRGNDERRQVLEAVSSFLNRHGDSRFSPTNEAFSVRDRAGWWEDRDEARVFLFTGDGLREALRGFDFRRALDVLQAEGVLPPPDANGERARSRRINGRKVRVYPIAHDRLEGGHV</sequence>
<dbReference type="InterPro" id="IPR009270">
    <property type="entry name" value="DUF927"/>
</dbReference>
<reference evidence="3 4" key="1">
    <citation type="submission" date="2018-05" db="EMBL/GenBank/DDBJ databases">
        <title>A metagenomic window into the 2 km-deep terrestrial subsurface aquifer revealed taxonomically and functionally diverse microbial community comprising novel uncultured bacterial lineages.</title>
        <authorList>
            <person name="Kadnikov V.V."/>
            <person name="Mardanov A.V."/>
            <person name="Beletsky A.V."/>
            <person name="Banks D."/>
            <person name="Pimenov N.V."/>
            <person name="Frank Y.A."/>
            <person name="Karnachuk O.V."/>
            <person name="Ravin N.V."/>
        </authorList>
    </citation>
    <scope>NUCLEOTIDE SEQUENCE [LARGE SCALE GENOMIC DNA]</scope>
    <source>
        <strain evidence="3">BY5</strain>
    </source>
</reference>